<protein>
    <recommendedName>
        <fullName evidence="9">Acyl-CoA dehydrogenase</fullName>
    </recommendedName>
</protein>
<dbReference type="PANTHER" id="PTHR43884">
    <property type="entry name" value="ACYL-COA DEHYDROGENASE"/>
    <property type="match status" value="1"/>
</dbReference>
<evidence type="ECO:0000256" key="5">
    <source>
        <dbReference type="ARBA" id="ARBA00023002"/>
    </source>
</evidence>
<keyword evidence="5" id="KW-0560">Oxidoreductase</keyword>
<evidence type="ECO:0000256" key="4">
    <source>
        <dbReference type="ARBA" id="ARBA00022827"/>
    </source>
</evidence>
<accession>A0A381NTC8</accession>
<evidence type="ECO:0000256" key="1">
    <source>
        <dbReference type="ARBA" id="ARBA00001974"/>
    </source>
</evidence>
<gene>
    <name evidence="8" type="ORF">METZ01_LOCUS9587</name>
</gene>
<feature type="domain" description="Acyl-CoA dehydrogenase/oxidase N-terminal" evidence="7">
    <location>
        <begin position="10"/>
        <end position="122"/>
    </location>
</feature>
<dbReference type="SUPFAM" id="SSF47203">
    <property type="entry name" value="Acyl-CoA dehydrogenase C-terminal domain-like"/>
    <property type="match status" value="1"/>
</dbReference>
<evidence type="ECO:0000256" key="2">
    <source>
        <dbReference type="ARBA" id="ARBA00009347"/>
    </source>
</evidence>
<proteinExistence type="inferred from homology"/>
<dbReference type="Gene3D" id="1.10.540.10">
    <property type="entry name" value="Acyl-CoA dehydrogenase/oxidase, N-terminal domain"/>
    <property type="match status" value="1"/>
</dbReference>
<dbReference type="InterPro" id="IPR036250">
    <property type="entry name" value="AcylCo_DH-like_C"/>
</dbReference>
<dbReference type="InterPro" id="IPR037069">
    <property type="entry name" value="AcylCoA_DH/ox_N_sf"/>
</dbReference>
<dbReference type="InterPro" id="IPR009075">
    <property type="entry name" value="AcylCo_DH/oxidase_C"/>
</dbReference>
<dbReference type="PANTHER" id="PTHR43884:SF20">
    <property type="entry name" value="ACYL-COA DEHYDROGENASE FADE28"/>
    <property type="match status" value="1"/>
</dbReference>
<evidence type="ECO:0000259" key="7">
    <source>
        <dbReference type="Pfam" id="PF02771"/>
    </source>
</evidence>
<keyword evidence="4" id="KW-0274">FAD</keyword>
<organism evidence="8">
    <name type="scientific">marine metagenome</name>
    <dbReference type="NCBI Taxonomy" id="408172"/>
    <lineage>
        <taxon>unclassified sequences</taxon>
        <taxon>metagenomes</taxon>
        <taxon>ecological metagenomes</taxon>
    </lineage>
</organism>
<dbReference type="AlphaFoldDB" id="A0A381NTC8"/>
<dbReference type="InterPro" id="IPR009100">
    <property type="entry name" value="AcylCoA_DH/oxidase_NM_dom_sf"/>
</dbReference>
<name>A0A381NTC8_9ZZZZ</name>
<dbReference type="SUPFAM" id="SSF56645">
    <property type="entry name" value="Acyl-CoA dehydrogenase NM domain-like"/>
    <property type="match status" value="1"/>
</dbReference>
<keyword evidence="3" id="KW-0285">Flavoprotein</keyword>
<evidence type="ECO:0000256" key="3">
    <source>
        <dbReference type="ARBA" id="ARBA00022630"/>
    </source>
</evidence>
<sequence length="374" mass="40269">MVEGVNFEFSDEQNLLRDQARGFLQDECPATLVRGILDGDESYSRALWERIGQMGWTATVIPESYGGLGASYLDLCVIAEELGRAVAPVPFSSSVYMATEALLLVGTEAQKEKWLPKLATGEVIGTFAISEGSGRPSPANLNAKAVDGMVTGTKIPVPDGDIADFAVAVTASQNGDGASLYLVELDGVERASVATLDPTRSHAKLTFNDTAASLMGVEGEGWTAVEKLLNRAAVLYAWEQVGGSEAALEQAKEYAMGRYAFGRPIAGFQAIKHKLANVYVKNTLARSNGYYGAWALSTDAPELPIAGATARVSGTQAYYFASKENIQTHGGMGFTWEFDCQFYYRRSKLLSVTIGSESWWQDKLITAIERGHAA</sequence>
<dbReference type="GO" id="GO:0050660">
    <property type="term" value="F:flavin adenine dinucleotide binding"/>
    <property type="evidence" value="ECO:0007669"/>
    <property type="project" value="InterPro"/>
</dbReference>
<dbReference type="Pfam" id="PF02771">
    <property type="entry name" value="Acyl-CoA_dh_N"/>
    <property type="match status" value="1"/>
</dbReference>
<evidence type="ECO:0000313" key="8">
    <source>
        <dbReference type="EMBL" id="SUZ56733.1"/>
    </source>
</evidence>
<feature type="domain" description="Acyl-CoA dehydrogenase/oxidase C-terminal" evidence="6">
    <location>
        <begin position="219"/>
        <end position="357"/>
    </location>
</feature>
<dbReference type="Pfam" id="PF00441">
    <property type="entry name" value="Acyl-CoA_dh_1"/>
    <property type="match status" value="1"/>
</dbReference>
<comment type="cofactor">
    <cofactor evidence="1">
        <name>FAD</name>
        <dbReference type="ChEBI" id="CHEBI:57692"/>
    </cofactor>
</comment>
<reference evidence="8" key="1">
    <citation type="submission" date="2018-05" db="EMBL/GenBank/DDBJ databases">
        <authorList>
            <person name="Lanie J.A."/>
            <person name="Ng W.-L."/>
            <person name="Kazmierczak K.M."/>
            <person name="Andrzejewski T.M."/>
            <person name="Davidsen T.M."/>
            <person name="Wayne K.J."/>
            <person name="Tettelin H."/>
            <person name="Glass J.I."/>
            <person name="Rusch D."/>
            <person name="Podicherti R."/>
            <person name="Tsui H.-C.T."/>
            <person name="Winkler M.E."/>
        </authorList>
    </citation>
    <scope>NUCLEOTIDE SEQUENCE</scope>
</reference>
<evidence type="ECO:0000259" key="6">
    <source>
        <dbReference type="Pfam" id="PF00441"/>
    </source>
</evidence>
<dbReference type="GO" id="GO:0003995">
    <property type="term" value="F:acyl-CoA dehydrogenase activity"/>
    <property type="evidence" value="ECO:0007669"/>
    <property type="project" value="TreeGrafter"/>
</dbReference>
<dbReference type="InterPro" id="IPR013786">
    <property type="entry name" value="AcylCoA_DH/ox_N"/>
</dbReference>
<dbReference type="EMBL" id="UINC01000521">
    <property type="protein sequence ID" value="SUZ56733.1"/>
    <property type="molecule type" value="Genomic_DNA"/>
</dbReference>
<comment type="similarity">
    <text evidence="2">Belongs to the acyl-CoA dehydrogenase family.</text>
</comment>
<evidence type="ECO:0008006" key="9">
    <source>
        <dbReference type="Google" id="ProtNLM"/>
    </source>
</evidence>
<dbReference type="Gene3D" id="1.20.140.10">
    <property type="entry name" value="Butyryl-CoA Dehydrogenase, subunit A, domain 3"/>
    <property type="match status" value="1"/>
</dbReference>